<dbReference type="AlphaFoldDB" id="A0A9W4NJM2"/>
<evidence type="ECO:0000256" key="4">
    <source>
        <dbReference type="ARBA" id="ARBA00023163"/>
    </source>
</evidence>
<dbReference type="SUPFAM" id="SSF57701">
    <property type="entry name" value="Zn2/Cys6 DNA-binding domain"/>
    <property type="match status" value="1"/>
</dbReference>
<evidence type="ECO:0000256" key="1">
    <source>
        <dbReference type="ARBA" id="ARBA00022723"/>
    </source>
</evidence>
<dbReference type="GO" id="GO:0006351">
    <property type="term" value="P:DNA-templated transcription"/>
    <property type="evidence" value="ECO:0007669"/>
    <property type="project" value="InterPro"/>
</dbReference>
<dbReference type="InterPro" id="IPR007219">
    <property type="entry name" value="XnlR_reg_dom"/>
</dbReference>
<evidence type="ECO:0000256" key="3">
    <source>
        <dbReference type="ARBA" id="ARBA00023125"/>
    </source>
</evidence>
<dbReference type="GO" id="GO:0000981">
    <property type="term" value="F:DNA-binding transcription factor activity, RNA polymerase II-specific"/>
    <property type="evidence" value="ECO:0007669"/>
    <property type="project" value="InterPro"/>
</dbReference>
<dbReference type="CDD" id="cd00067">
    <property type="entry name" value="GAL4"/>
    <property type="match status" value="1"/>
</dbReference>
<dbReference type="SMART" id="SM00906">
    <property type="entry name" value="Fungal_trans"/>
    <property type="match status" value="1"/>
</dbReference>
<dbReference type="SMART" id="SM00066">
    <property type="entry name" value="GAL4"/>
    <property type="match status" value="1"/>
</dbReference>
<dbReference type="Proteomes" id="UP001152649">
    <property type="component" value="Unassembled WGS sequence"/>
</dbReference>
<keyword evidence="3" id="KW-0238">DNA-binding</keyword>
<proteinExistence type="predicted"/>
<evidence type="ECO:0000256" key="5">
    <source>
        <dbReference type="ARBA" id="ARBA00023242"/>
    </source>
</evidence>
<dbReference type="Pfam" id="PF04082">
    <property type="entry name" value="Fungal_trans"/>
    <property type="match status" value="1"/>
</dbReference>
<feature type="domain" description="Zn(2)-C6 fungal-type" evidence="7">
    <location>
        <begin position="24"/>
        <end position="53"/>
    </location>
</feature>
<dbReference type="GO" id="GO:0003677">
    <property type="term" value="F:DNA binding"/>
    <property type="evidence" value="ECO:0007669"/>
    <property type="project" value="UniProtKB-KW"/>
</dbReference>
<keyword evidence="4" id="KW-0804">Transcription</keyword>
<dbReference type="PANTHER" id="PTHR47424:SF6">
    <property type="entry name" value="PROLINE UTILIZATION TRANS-ACTIVATOR"/>
    <property type="match status" value="1"/>
</dbReference>
<evidence type="ECO:0000256" key="6">
    <source>
        <dbReference type="SAM" id="MobiDB-lite"/>
    </source>
</evidence>
<dbReference type="InterPro" id="IPR051127">
    <property type="entry name" value="Fungal_SecMet_Regulators"/>
</dbReference>
<dbReference type="InterPro" id="IPR036864">
    <property type="entry name" value="Zn2-C6_fun-type_DNA-bd_sf"/>
</dbReference>
<dbReference type="CDD" id="cd12148">
    <property type="entry name" value="fungal_TF_MHR"/>
    <property type="match status" value="1"/>
</dbReference>
<keyword evidence="1" id="KW-0479">Metal-binding</keyword>
<keyword evidence="5" id="KW-0539">Nucleus</keyword>
<feature type="region of interest" description="Disordered" evidence="6">
    <location>
        <begin position="83"/>
        <end position="154"/>
    </location>
</feature>
<organism evidence="8 9">
    <name type="scientific">Penicillium salamii</name>
    <dbReference type="NCBI Taxonomy" id="1612424"/>
    <lineage>
        <taxon>Eukaryota</taxon>
        <taxon>Fungi</taxon>
        <taxon>Dikarya</taxon>
        <taxon>Ascomycota</taxon>
        <taxon>Pezizomycotina</taxon>
        <taxon>Eurotiomycetes</taxon>
        <taxon>Eurotiomycetidae</taxon>
        <taxon>Eurotiales</taxon>
        <taxon>Aspergillaceae</taxon>
        <taxon>Penicillium</taxon>
    </lineage>
</organism>
<keyword evidence="9" id="KW-1185">Reference proteome</keyword>
<reference evidence="8" key="1">
    <citation type="submission" date="2021-07" db="EMBL/GenBank/DDBJ databases">
        <authorList>
            <person name="Branca A.L. A."/>
        </authorList>
    </citation>
    <scope>NUCLEOTIDE SEQUENCE</scope>
</reference>
<gene>
    <name evidence="8" type="ORF">PSALAMII_LOCUS5162</name>
</gene>
<accession>A0A9W4NJM2</accession>
<comment type="caution">
    <text evidence="8">The sequence shown here is derived from an EMBL/GenBank/DDBJ whole genome shotgun (WGS) entry which is preliminary data.</text>
</comment>
<dbReference type="PANTHER" id="PTHR47424">
    <property type="entry name" value="REGULATORY PROTEIN GAL4"/>
    <property type="match status" value="1"/>
</dbReference>
<protein>
    <recommendedName>
        <fullName evidence="7">Zn(2)-C6 fungal-type domain-containing protein</fullName>
    </recommendedName>
</protein>
<feature type="compositionally biased region" description="Low complexity" evidence="6">
    <location>
        <begin position="85"/>
        <end position="102"/>
    </location>
</feature>
<dbReference type="InterPro" id="IPR001138">
    <property type="entry name" value="Zn2Cys6_DnaBD"/>
</dbReference>
<dbReference type="OrthoDB" id="3266505at2759"/>
<sequence length="721" mass="80754">MESPQIRREAKKKTRTSNARSTNACEACRRRKVKCSGDQPCDACVKHGWECVIGHTGRKRYSEAQMKKLLDKIESYEEQITSLDPSPATQFQPPSASPASISLPGLDARGFRSEDTPRHLSLTSPGPGVDNSRHSSRKQNESISSDSPATDLTSGPAFVAQVRSLFDMPKDKAPPRAEAGSQTHTSIHLHSDETNHVPLGLVLSLEESQHLLDRFLFYLGVSQHFFDSRSFSDSMNLLFQSSETQHKQKQTTWYTEYLLVMAMAKLMDVEQHTSQPPGSELFTEALGRLPPLHLLYDGGVLIVEILTLIATYLQWCDQKNGAYMHIGIALRLSIALGCNLPENEQTCLSSQGTHRLRLWWTVYMLDRRLSSSLGLAAGADERQLRVGLPRHAIGFQSPVALTINIRIARVTDNIMSSLYGNAAVAQVELVRKVQAILQELYDIGQTFPRSLSLDFSQPLQTVTRTGASLYLMLFQAIILCTRPMLLRRVRLEVRRQDESQPPDPDTLTRFCDTCIEAATRNLAILYILRLQRAIPRYGFFDLEATFSAAFIHIMVGFLSNTKERPQSLGQAFEVLGFLARSGNPAAGERLQDITQSSLHIWPNHEFDIQASNQSVVEIDPDVTERARCENLRPFQPSHFPQDIVPLSDGHPYGLDENEYSEPWDTLGPITPVFDMQGDLATHNPGEAEVIYSSFYNPTLPLTGVDYMDWLEIEKLLNAPAC</sequence>
<feature type="compositionally biased region" description="Polar residues" evidence="6">
    <location>
        <begin position="141"/>
        <end position="153"/>
    </location>
</feature>
<dbReference type="Gene3D" id="4.10.240.10">
    <property type="entry name" value="Zn(2)-C6 fungal-type DNA-binding domain"/>
    <property type="match status" value="1"/>
</dbReference>
<name>A0A9W4NJM2_9EURO</name>
<keyword evidence="2" id="KW-0805">Transcription regulation</keyword>
<dbReference type="PROSITE" id="PS50048">
    <property type="entry name" value="ZN2_CY6_FUNGAL_2"/>
    <property type="match status" value="1"/>
</dbReference>
<evidence type="ECO:0000256" key="2">
    <source>
        <dbReference type="ARBA" id="ARBA00023015"/>
    </source>
</evidence>
<feature type="compositionally biased region" description="Basic and acidic residues" evidence="6">
    <location>
        <begin position="109"/>
        <end position="118"/>
    </location>
</feature>
<dbReference type="EMBL" id="CAJVPG010000221">
    <property type="protein sequence ID" value="CAG8375335.1"/>
    <property type="molecule type" value="Genomic_DNA"/>
</dbReference>
<evidence type="ECO:0000313" key="8">
    <source>
        <dbReference type="EMBL" id="CAG8375335.1"/>
    </source>
</evidence>
<feature type="region of interest" description="Disordered" evidence="6">
    <location>
        <begin position="1"/>
        <end position="23"/>
    </location>
</feature>
<dbReference type="PROSITE" id="PS00463">
    <property type="entry name" value="ZN2_CY6_FUNGAL_1"/>
    <property type="match status" value="1"/>
</dbReference>
<evidence type="ECO:0000259" key="7">
    <source>
        <dbReference type="PROSITE" id="PS50048"/>
    </source>
</evidence>
<dbReference type="Pfam" id="PF00172">
    <property type="entry name" value="Zn_clus"/>
    <property type="match status" value="1"/>
</dbReference>
<dbReference type="GO" id="GO:0008270">
    <property type="term" value="F:zinc ion binding"/>
    <property type="evidence" value="ECO:0007669"/>
    <property type="project" value="InterPro"/>
</dbReference>
<evidence type="ECO:0000313" key="9">
    <source>
        <dbReference type="Proteomes" id="UP001152649"/>
    </source>
</evidence>